<dbReference type="EMBL" id="SJPK01000030">
    <property type="protein sequence ID" value="TWT52265.1"/>
    <property type="molecule type" value="Genomic_DNA"/>
</dbReference>
<dbReference type="RefSeq" id="WP_261344727.1">
    <property type="nucleotide sequence ID" value="NZ_SJPK01000030.1"/>
</dbReference>
<reference evidence="1 2" key="1">
    <citation type="submission" date="2019-02" db="EMBL/GenBank/DDBJ databases">
        <title>Deep-cultivation of Planctomycetes and their phenomic and genomic characterization uncovers novel biology.</title>
        <authorList>
            <person name="Wiegand S."/>
            <person name="Jogler M."/>
            <person name="Boedeker C."/>
            <person name="Pinto D."/>
            <person name="Vollmers J."/>
            <person name="Rivas-Marin E."/>
            <person name="Kohn T."/>
            <person name="Peeters S.H."/>
            <person name="Heuer A."/>
            <person name="Rast P."/>
            <person name="Oberbeckmann S."/>
            <person name="Bunk B."/>
            <person name="Jeske O."/>
            <person name="Meyerdierks A."/>
            <person name="Storesund J.E."/>
            <person name="Kallscheuer N."/>
            <person name="Luecker S."/>
            <person name="Lage O.M."/>
            <person name="Pohl T."/>
            <person name="Merkel B.J."/>
            <person name="Hornburger P."/>
            <person name="Mueller R.-W."/>
            <person name="Bruemmer F."/>
            <person name="Labrenz M."/>
            <person name="Spormann A.M."/>
            <person name="Op Den Camp H."/>
            <person name="Overmann J."/>
            <person name="Amann R."/>
            <person name="Jetten M.S.M."/>
            <person name="Mascher T."/>
            <person name="Medema M.H."/>
            <person name="Devos D.P."/>
            <person name="Kaster A.-K."/>
            <person name="Ovreas L."/>
            <person name="Rohde M."/>
            <person name="Galperin M.Y."/>
            <person name="Jogler C."/>
        </authorList>
    </citation>
    <scope>NUCLEOTIDE SEQUENCE [LARGE SCALE GENOMIC DNA]</scope>
    <source>
        <strain evidence="1 2">CA85</strain>
    </source>
</reference>
<comment type="caution">
    <text evidence="1">The sequence shown here is derived from an EMBL/GenBank/DDBJ whole genome shotgun (WGS) entry which is preliminary data.</text>
</comment>
<evidence type="ECO:0000313" key="1">
    <source>
        <dbReference type="EMBL" id="TWT52265.1"/>
    </source>
</evidence>
<accession>A0A5C5WPS6</accession>
<evidence type="ECO:0000313" key="2">
    <source>
        <dbReference type="Proteomes" id="UP000318053"/>
    </source>
</evidence>
<dbReference type="NCBIfam" id="NF041064">
    <property type="entry name" value="DpdG"/>
    <property type="match status" value="1"/>
</dbReference>
<dbReference type="AlphaFoldDB" id="A0A5C5WPS6"/>
<proteinExistence type="predicted"/>
<sequence length="303" mass="33202">MSILNRPSDGLVSVLVALVRSSVMIGTMPKSKLLDICSPKSLGDGKQDMATKTLSRWIELGLFVTTEKGEVKVADEYRSALRKFDASAAAIAKAVRQVVLDPENNKNFWSDEENRSADFSRAASWVLAQNAHAFVPTSYSQVEPKTLEQAGTPDVILFQNDTRWSGFVSWATFLGIGRSDSGKASGGFIADPTPWVREPALELVPQKKDVPIQEFLEGLATLIPVIDGGHYRQEVESKLRSEKWRAPGSGMVSTSLSRALLRLQAGGELRFADRSDSDSRINLVGRDGRTVQSVTHVMRGHSK</sequence>
<gene>
    <name evidence="1" type="ORF">CA85_50450</name>
</gene>
<keyword evidence="2" id="KW-1185">Reference proteome</keyword>
<dbReference type="Proteomes" id="UP000318053">
    <property type="component" value="Unassembled WGS sequence"/>
</dbReference>
<organism evidence="1 2">
    <name type="scientific">Allorhodopirellula solitaria</name>
    <dbReference type="NCBI Taxonomy" id="2527987"/>
    <lineage>
        <taxon>Bacteria</taxon>
        <taxon>Pseudomonadati</taxon>
        <taxon>Planctomycetota</taxon>
        <taxon>Planctomycetia</taxon>
        <taxon>Pirellulales</taxon>
        <taxon>Pirellulaceae</taxon>
        <taxon>Allorhodopirellula</taxon>
    </lineage>
</organism>
<protein>
    <submittedName>
        <fullName evidence="1">Uncharacterized protein</fullName>
    </submittedName>
</protein>
<dbReference type="InterPro" id="IPR049812">
    <property type="entry name" value="DpdG-like"/>
</dbReference>
<name>A0A5C5WPS6_9BACT</name>